<gene>
    <name evidence="4" type="primary">LOC107956705</name>
</gene>
<reference evidence="4" key="1">
    <citation type="submission" date="2025-08" db="UniProtKB">
        <authorList>
            <consortium name="RefSeq"/>
        </authorList>
    </citation>
    <scope>IDENTIFICATION</scope>
</reference>
<dbReference type="RefSeq" id="XP_040966336.1">
    <property type="nucleotide sequence ID" value="XM_041110402.1"/>
</dbReference>
<feature type="compositionally biased region" description="Low complexity" evidence="1">
    <location>
        <begin position="147"/>
        <end position="157"/>
    </location>
</feature>
<dbReference type="Pfam" id="PF03732">
    <property type="entry name" value="Retrotrans_gag"/>
    <property type="match status" value="1"/>
</dbReference>
<protein>
    <recommendedName>
        <fullName evidence="2">Retrotransposon gag domain-containing protein</fullName>
    </recommendedName>
</protein>
<dbReference type="Pfam" id="PF08284">
    <property type="entry name" value="RVP_2"/>
    <property type="match status" value="1"/>
</dbReference>
<dbReference type="PANTHER" id="PTHR15503:SF45">
    <property type="entry name" value="RNA-DIRECTED DNA POLYMERASE HOMOLOG"/>
    <property type="match status" value="1"/>
</dbReference>
<evidence type="ECO:0000313" key="3">
    <source>
        <dbReference type="Proteomes" id="UP000818029"/>
    </source>
</evidence>
<dbReference type="CDD" id="cd00303">
    <property type="entry name" value="retropepsin_like"/>
    <property type="match status" value="1"/>
</dbReference>
<dbReference type="InterPro" id="IPR021109">
    <property type="entry name" value="Peptidase_aspartic_dom_sf"/>
</dbReference>
<feature type="region of interest" description="Disordered" evidence="1">
    <location>
        <begin position="142"/>
        <end position="170"/>
    </location>
</feature>
<accession>A0ABM3BH00</accession>
<dbReference type="InterPro" id="IPR032567">
    <property type="entry name" value="RTL1-rel"/>
</dbReference>
<dbReference type="PANTHER" id="PTHR15503">
    <property type="entry name" value="LDOC1 RELATED"/>
    <property type="match status" value="1"/>
</dbReference>
<evidence type="ECO:0000259" key="2">
    <source>
        <dbReference type="Pfam" id="PF03732"/>
    </source>
</evidence>
<dbReference type="GeneID" id="107956705"/>
<name>A0ABM3BH00_GOSHI</name>
<dbReference type="Proteomes" id="UP000818029">
    <property type="component" value="Unplaced"/>
</dbReference>
<proteinExistence type="predicted"/>
<keyword evidence="3" id="KW-1185">Reference proteome</keyword>
<organism evidence="3 4">
    <name type="scientific">Gossypium hirsutum</name>
    <name type="common">Upland cotton</name>
    <name type="synonym">Gossypium mexicanum</name>
    <dbReference type="NCBI Taxonomy" id="3635"/>
    <lineage>
        <taxon>Eukaryota</taxon>
        <taxon>Viridiplantae</taxon>
        <taxon>Streptophyta</taxon>
        <taxon>Embryophyta</taxon>
        <taxon>Tracheophyta</taxon>
        <taxon>Spermatophyta</taxon>
        <taxon>Magnoliopsida</taxon>
        <taxon>eudicotyledons</taxon>
        <taxon>Gunneridae</taxon>
        <taxon>Pentapetalae</taxon>
        <taxon>rosids</taxon>
        <taxon>malvids</taxon>
        <taxon>Malvales</taxon>
        <taxon>Malvaceae</taxon>
        <taxon>Malvoideae</taxon>
        <taxon>Gossypium</taxon>
    </lineage>
</organism>
<evidence type="ECO:0000313" key="4">
    <source>
        <dbReference type="RefSeq" id="XP_040966336.1"/>
    </source>
</evidence>
<sequence length="394" mass="44043">MGTSYVDARRKEFLNLTQGNKSVAEYEVEFLRFSRYARAMVATDYERCIRFEDGLRDNLKVLIAPQRERVFSELVEKVKIAEEVKRTKPLNWEKEKGVPPWADCGKGHIGECWKWTRACLACGSMEHRIKNCPRMPVQVPDMGRGGVQPPRGGQLPPKGQGQASGGNCNGCGRGAPVRNAGHAKARQPALVYAARHQEDVDAPDVIMGMFFINELPYTALIDIGSTHSYVACNMTEPLGDMFEITANEITVISSLGQSVGVNKLFREVPLVVQGVTFLADLMELPFNEFDLILGMDWLVKYRAILDCTAKQMVLRTMEDKEHLAYISDTDVESPTIKELRTVKEFPDVFPKELPGLPPSREVEFGIELLPGTAPVSIVPYRMAPKELVELKAQI</sequence>
<dbReference type="Gene3D" id="2.40.70.10">
    <property type="entry name" value="Acid Proteases"/>
    <property type="match status" value="1"/>
</dbReference>
<dbReference type="SUPFAM" id="SSF50630">
    <property type="entry name" value="Acid proteases"/>
    <property type="match status" value="1"/>
</dbReference>
<feature type="domain" description="Retrotransposon gag" evidence="2">
    <location>
        <begin position="6"/>
        <end position="57"/>
    </location>
</feature>
<dbReference type="InterPro" id="IPR005162">
    <property type="entry name" value="Retrotrans_gag_dom"/>
</dbReference>
<evidence type="ECO:0000256" key="1">
    <source>
        <dbReference type="SAM" id="MobiDB-lite"/>
    </source>
</evidence>